<protein>
    <submittedName>
        <fullName evidence="1">Bm13436</fullName>
    </submittedName>
</protein>
<organism evidence="1">
    <name type="scientific">Brugia malayi</name>
    <name type="common">Filarial nematode worm</name>
    <dbReference type="NCBI Taxonomy" id="6279"/>
    <lineage>
        <taxon>Eukaryota</taxon>
        <taxon>Metazoa</taxon>
        <taxon>Ecdysozoa</taxon>
        <taxon>Nematoda</taxon>
        <taxon>Chromadorea</taxon>
        <taxon>Rhabditida</taxon>
        <taxon>Spirurina</taxon>
        <taxon>Spiruromorpha</taxon>
        <taxon>Filarioidea</taxon>
        <taxon>Onchocercidae</taxon>
        <taxon>Brugia</taxon>
    </lineage>
</organism>
<gene>
    <name evidence="1" type="primary">Bm13436</name>
    <name evidence="1" type="ORF">BM_Bm13436</name>
</gene>
<sequence>MGETQICYIHQLFPKYVLPGNTSHYSLAQVVIIYKSVYLEFLKQMKAICDILRKNNRFWLTLKWKRYAQNVHESKEEMISKTA</sequence>
<dbReference type="EMBL" id="LN856931">
    <property type="protein sequence ID" value="CDP94765.1"/>
    <property type="molecule type" value="Genomic_DNA"/>
</dbReference>
<reference evidence="1" key="2">
    <citation type="submission" date="2012-12" db="EMBL/GenBank/DDBJ databases">
        <authorList>
            <consortium name="WormBase Consortium"/>
            <person name="Ghedin E."/>
            <person name="Paulini M."/>
        </authorList>
    </citation>
    <scope>NUCLEOTIDE SEQUENCE</scope>
    <source>
        <strain evidence="1">FR3</strain>
    </source>
</reference>
<evidence type="ECO:0000313" key="1">
    <source>
        <dbReference type="EMBL" id="CDP94765.1"/>
    </source>
</evidence>
<accession>A0A1I9G1M3</accession>
<proteinExistence type="predicted"/>
<name>A0A1I9G1M3_BRUMA</name>
<reference evidence="1" key="1">
    <citation type="journal article" date="2007" name="Science">
        <title>Draft genome of the filarial nematode parasite Brugia malayi.</title>
        <authorList>
            <person name="Ghedin E."/>
            <person name="Wang S."/>
            <person name="Spiro D."/>
            <person name="Caler E."/>
            <person name="Zhao Q."/>
            <person name="Crabtree J."/>
            <person name="Allen J.E."/>
            <person name="Delcher A.L."/>
            <person name="Guiliano D.B."/>
            <person name="Miranda-Saavedra D."/>
            <person name="Angiuoli S.V."/>
            <person name="Creasy T."/>
            <person name="Amedeo P."/>
            <person name="Haas B."/>
            <person name="El-Sayed N.M."/>
            <person name="Wortman J.R."/>
            <person name="Feldblyum T."/>
            <person name="Tallon L."/>
            <person name="Schatz M."/>
            <person name="Shumway M."/>
            <person name="Koo H."/>
            <person name="Salzberg S.L."/>
            <person name="Schobel S."/>
            <person name="Pertea M."/>
            <person name="Pop M."/>
            <person name="White O."/>
            <person name="Barton G.J."/>
            <person name="Carlow C.K."/>
            <person name="Crawford M.J."/>
            <person name="Daub J."/>
            <person name="Dimmic M.W."/>
            <person name="Estes C.F."/>
            <person name="Foster J.M."/>
            <person name="Ganatra M."/>
            <person name="Gregory W.F."/>
            <person name="Johnson N.M."/>
            <person name="Jin J."/>
            <person name="Komuniecki R."/>
            <person name="Korf I."/>
            <person name="Kumar S."/>
            <person name="Laney S."/>
            <person name="Li B.W."/>
            <person name="Li W."/>
            <person name="Lindblom T.H."/>
            <person name="Lustigman S."/>
            <person name="Ma D."/>
            <person name="Maina C.V."/>
            <person name="Martin D.M."/>
            <person name="McCarter J.P."/>
            <person name="McReynolds L."/>
            <person name="Mitreva M."/>
            <person name="Nutman T.B."/>
            <person name="Parkinson J."/>
            <person name="Peregrin-Alvarez J.M."/>
            <person name="Poole C."/>
            <person name="Ren Q."/>
            <person name="Saunders L."/>
            <person name="Sluder A.E."/>
            <person name="Smith K."/>
            <person name="Stanke M."/>
            <person name="Unnasch T.R."/>
            <person name="Ware J."/>
            <person name="Wei A.D."/>
            <person name="Weil G."/>
            <person name="Williams D.J."/>
            <person name="Zhang Y."/>
            <person name="Williams S.A."/>
            <person name="Fraser-Liggett C."/>
            <person name="Slatko B."/>
            <person name="Blaxter M.L."/>
            <person name="Scott A.L."/>
        </authorList>
    </citation>
    <scope>NUCLEOTIDE SEQUENCE</scope>
    <source>
        <strain evidence="1">FR3</strain>
    </source>
</reference>
<dbReference type="AlphaFoldDB" id="A0A1I9G1M3"/>